<evidence type="ECO:0000256" key="4">
    <source>
        <dbReference type="PIRSR" id="PIRSR000102-3"/>
    </source>
</evidence>
<keyword evidence="2 4" id="KW-0520">NAD</keyword>
<keyword evidence="6" id="KW-1133">Transmembrane helix</keyword>
<name>A0A507QUW9_MONPU</name>
<comment type="similarity">
    <text evidence="5">Belongs to the LDH/MDH superfamily.</text>
</comment>
<dbReference type="InterPro" id="IPR015955">
    <property type="entry name" value="Lactate_DH/Glyco_Ohase_4_C"/>
</dbReference>
<evidence type="ECO:0000259" key="7">
    <source>
        <dbReference type="Pfam" id="PF00056"/>
    </source>
</evidence>
<evidence type="ECO:0000256" key="1">
    <source>
        <dbReference type="ARBA" id="ARBA00023002"/>
    </source>
</evidence>
<dbReference type="Pfam" id="PF02866">
    <property type="entry name" value="Ldh_1_C"/>
    <property type="match status" value="1"/>
</dbReference>
<dbReference type="PANTHER" id="PTHR43128">
    <property type="entry name" value="L-2-HYDROXYCARBOXYLATE DEHYDROGENASE (NAD(P)(+))"/>
    <property type="match status" value="1"/>
</dbReference>
<dbReference type="STRING" id="5098.A0A507QUW9"/>
<dbReference type="PIRSF" id="PIRSF000102">
    <property type="entry name" value="Lac_mal_DH"/>
    <property type="match status" value="1"/>
</dbReference>
<evidence type="ECO:0000256" key="5">
    <source>
        <dbReference type="RuleBase" id="RU003369"/>
    </source>
</evidence>
<evidence type="ECO:0000313" key="9">
    <source>
        <dbReference type="EMBL" id="TQB73096.1"/>
    </source>
</evidence>
<evidence type="ECO:0000259" key="8">
    <source>
        <dbReference type="Pfam" id="PF02866"/>
    </source>
</evidence>
<evidence type="ECO:0008006" key="11">
    <source>
        <dbReference type="Google" id="ProtNLM"/>
    </source>
</evidence>
<dbReference type="CDD" id="cd00300">
    <property type="entry name" value="LDH_like"/>
    <property type="match status" value="1"/>
</dbReference>
<keyword evidence="6" id="KW-0812">Transmembrane</keyword>
<keyword evidence="6" id="KW-0472">Membrane</keyword>
<dbReference type="InterPro" id="IPR001236">
    <property type="entry name" value="Lactate/malate_DH_N"/>
</dbReference>
<keyword evidence="10" id="KW-1185">Reference proteome</keyword>
<protein>
    <recommendedName>
        <fullName evidence="11">L-lactate dehydrogenase</fullName>
    </recommendedName>
</protein>
<dbReference type="Pfam" id="PF00056">
    <property type="entry name" value="Ldh_1_N"/>
    <property type="match status" value="1"/>
</dbReference>
<feature type="binding site" evidence="4">
    <location>
        <begin position="16"/>
        <end position="21"/>
    </location>
    <ligand>
        <name>NAD(+)</name>
        <dbReference type="ChEBI" id="CHEBI:57540"/>
    </ligand>
</feature>
<dbReference type="Gene3D" id="3.90.110.10">
    <property type="entry name" value="Lactate dehydrogenase/glycoside hydrolase, family 4, C-terminal"/>
    <property type="match status" value="1"/>
</dbReference>
<dbReference type="SUPFAM" id="SSF51735">
    <property type="entry name" value="NAD(P)-binding Rossmann-fold domains"/>
    <property type="match status" value="1"/>
</dbReference>
<feature type="domain" description="Lactate/malate dehydrogenase C-terminal" evidence="8">
    <location>
        <begin position="152"/>
        <end position="310"/>
    </location>
</feature>
<dbReference type="SMR" id="A0A507QUW9"/>
<dbReference type="PRINTS" id="PR00086">
    <property type="entry name" value="LLDHDRGNASE"/>
</dbReference>
<organism evidence="9 10">
    <name type="scientific">Monascus purpureus</name>
    <name type="common">Red mold</name>
    <name type="synonym">Monascus anka</name>
    <dbReference type="NCBI Taxonomy" id="5098"/>
    <lineage>
        <taxon>Eukaryota</taxon>
        <taxon>Fungi</taxon>
        <taxon>Dikarya</taxon>
        <taxon>Ascomycota</taxon>
        <taxon>Pezizomycotina</taxon>
        <taxon>Eurotiomycetes</taxon>
        <taxon>Eurotiomycetidae</taxon>
        <taxon>Eurotiales</taxon>
        <taxon>Aspergillaceae</taxon>
        <taxon>Monascus</taxon>
    </lineage>
</organism>
<sequence>MSSETPKPASRVAIVGVGQVGAAAAYALVLGSVTSELLLVDMKTDTRDSQVRDLSDVVYGSNSGTSVRAATYHEAGQSDIVVITAGSKYSLGETSIQHMYRKMGIIQSVINAMRPFKPDTILLVVANPVDLLTSFAQKLSGLPPSQVLGSGTLLDSVRLRGMLADKAGVAASSIDLYVLGIHGDSQVVSWSTATIGGVPVDKSLPDTIDHKELENECKNRSRSIVRAKGSTPFGIGYVVSSICSSILLDKRNVRPVSHFRPEYGCCLSLPVVLGRQGIVREIDPLLSSSEKKDIAESAKSLKESIDRIHENRV</sequence>
<dbReference type="InterPro" id="IPR001557">
    <property type="entry name" value="L-lactate/malate_DH"/>
</dbReference>
<dbReference type="InterPro" id="IPR022383">
    <property type="entry name" value="Lactate/malate_DH_C"/>
</dbReference>
<evidence type="ECO:0000256" key="2">
    <source>
        <dbReference type="ARBA" id="ARBA00023027"/>
    </source>
</evidence>
<reference evidence="9 10" key="1">
    <citation type="submission" date="2019-06" db="EMBL/GenBank/DDBJ databases">
        <title>Wine fermentation using esterase from Monascus purpureus.</title>
        <authorList>
            <person name="Geng C."/>
            <person name="Zhang Y."/>
        </authorList>
    </citation>
    <scope>NUCLEOTIDE SEQUENCE [LARGE SCALE GENOMIC DNA]</scope>
    <source>
        <strain evidence="9">HQ1</strain>
    </source>
</reference>
<gene>
    <name evidence="9" type="ORF">MPDQ_006181</name>
</gene>
<dbReference type="OrthoDB" id="6270329at2759"/>
<proteinExistence type="inferred from homology"/>
<evidence type="ECO:0000256" key="6">
    <source>
        <dbReference type="SAM" id="Phobius"/>
    </source>
</evidence>
<dbReference type="PANTHER" id="PTHR43128:SF16">
    <property type="entry name" value="L-LACTATE DEHYDROGENASE"/>
    <property type="match status" value="1"/>
</dbReference>
<dbReference type="Gene3D" id="3.40.50.720">
    <property type="entry name" value="NAD(P)-binding Rossmann-like Domain"/>
    <property type="match status" value="1"/>
</dbReference>
<accession>A0A507QUW9</accession>
<evidence type="ECO:0000256" key="3">
    <source>
        <dbReference type="PIRSR" id="PIRSR000102-1"/>
    </source>
</evidence>
<dbReference type="InterPro" id="IPR036291">
    <property type="entry name" value="NAD(P)-bd_dom_sf"/>
</dbReference>
<dbReference type="GO" id="GO:0004459">
    <property type="term" value="F:L-lactate dehydrogenase (NAD+) activity"/>
    <property type="evidence" value="ECO:0007669"/>
    <property type="project" value="TreeGrafter"/>
</dbReference>
<dbReference type="GO" id="GO:0006089">
    <property type="term" value="P:lactate metabolic process"/>
    <property type="evidence" value="ECO:0007669"/>
    <property type="project" value="TreeGrafter"/>
</dbReference>
<dbReference type="SUPFAM" id="SSF56327">
    <property type="entry name" value="LDH C-terminal domain-like"/>
    <property type="match status" value="1"/>
</dbReference>
<evidence type="ECO:0000313" key="10">
    <source>
        <dbReference type="Proteomes" id="UP000319663"/>
    </source>
</evidence>
<feature type="transmembrane region" description="Helical" evidence="6">
    <location>
        <begin position="12"/>
        <end position="33"/>
    </location>
</feature>
<comment type="caution">
    <text evidence="9">The sequence shown here is derived from an EMBL/GenBank/DDBJ whole genome shotgun (WGS) entry which is preliminary data.</text>
</comment>
<dbReference type="Proteomes" id="UP000319663">
    <property type="component" value="Unassembled WGS sequence"/>
</dbReference>
<feature type="domain" description="Lactate/malate dehydrogenase N-terminal" evidence="7">
    <location>
        <begin position="11"/>
        <end position="149"/>
    </location>
</feature>
<dbReference type="EMBL" id="VIFY01000050">
    <property type="protein sequence ID" value="TQB73096.1"/>
    <property type="molecule type" value="Genomic_DNA"/>
</dbReference>
<feature type="binding site" evidence="4">
    <location>
        <begin position="125"/>
        <end position="127"/>
    </location>
    <ligand>
        <name>NAD(+)</name>
        <dbReference type="ChEBI" id="CHEBI:57540"/>
    </ligand>
</feature>
<dbReference type="AlphaFoldDB" id="A0A507QUW9"/>
<feature type="active site" description="Proton acceptor" evidence="3">
    <location>
        <position position="182"/>
    </location>
</feature>
<keyword evidence="1 5" id="KW-0560">Oxidoreductase</keyword>
<feature type="binding site" evidence="4">
    <location>
        <position position="41"/>
    </location>
    <ligand>
        <name>NAD(+)</name>
        <dbReference type="ChEBI" id="CHEBI:57540"/>
    </ligand>
</feature>